<reference evidence="1" key="1">
    <citation type="journal article" date="2011" name="Genome Biol.">
        <title>The draft genome of the carcinogenic human liver fluke Clonorchis sinensis.</title>
        <authorList>
            <person name="Wang X."/>
            <person name="Chen W."/>
            <person name="Huang Y."/>
            <person name="Sun J."/>
            <person name="Men J."/>
            <person name="Liu H."/>
            <person name="Luo F."/>
            <person name="Guo L."/>
            <person name="Lv X."/>
            <person name="Deng C."/>
            <person name="Zhou C."/>
            <person name="Fan Y."/>
            <person name="Li X."/>
            <person name="Huang L."/>
            <person name="Hu Y."/>
            <person name="Liang C."/>
            <person name="Hu X."/>
            <person name="Xu J."/>
            <person name="Yu X."/>
        </authorList>
    </citation>
    <scope>NUCLEOTIDE SEQUENCE [LARGE SCALE GENOMIC DNA]</scope>
    <source>
        <strain evidence="1">Henan</strain>
    </source>
</reference>
<gene>
    <name evidence="1" type="ORF">CLF_102346</name>
</gene>
<dbReference type="AlphaFoldDB" id="G7Y7Q4"/>
<dbReference type="Proteomes" id="UP000008909">
    <property type="component" value="Unassembled WGS sequence"/>
</dbReference>
<evidence type="ECO:0000313" key="1">
    <source>
        <dbReference type="EMBL" id="GAA48989.1"/>
    </source>
</evidence>
<proteinExistence type="predicted"/>
<reference key="2">
    <citation type="submission" date="2011-10" db="EMBL/GenBank/DDBJ databases">
        <title>The genome and transcriptome sequence of Clonorchis sinensis provide insights into the carcinogenic liver fluke.</title>
        <authorList>
            <person name="Wang X."/>
            <person name="Huang Y."/>
            <person name="Chen W."/>
            <person name="Liu H."/>
            <person name="Guo L."/>
            <person name="Chen Y."/>
            <person name="Luo F."/>
            <person name="Zhou W."/>
            <person name="Sun J."/>
            <person name="Mao Q."/>
            <person name="Liang P."/>
            <person name="Zhou C."/>
            <person name="Tian Y."/>
            <person name="Men J."/>
            <person name="Lv X."/>
            <person name="Huang L."/>
            <person name="Zhou J."/>
            <person name="Hu Y."/>
            <person name="Li R."/>
            <person name="Zhang F."/>
            <person name="Lei H."/>
            <person name="Li X."/>
            <person name="Hu X."/>
            <person name="Liang C."/>
            <person name="Xu J."/>
            <person name="Wu Z."/>
            <person name="Yu X."/>
        </authorList>
    </citation>
    <scope>NUCLEOTIDE SEQUENCE</scope>
    <source>
        <strain>Henan</strain>
    </source>
</reference>
<protein>
    <submittedName>
        <fullName evidence="1">Uncharacterized protein</fullName>
    </submittedName>
</protein>
<sequence>MREHNPISLSGTWKKPGSSAIASHLAETNHVIDKDQAFTIIYQAPLNRSRLEDKLERNGWCMLNFCFHQLTVSKPSQQELRLLGTSSPNQTGNKRWGWSIVPEADVQTYECGVSVLRLTHQHTLYTYKLSGLDLSNVHFDVSQTTKFVLLMNRQVTEKRKVTNNYSDTERPLTYNRFVPTRLRIDDIISIHDETFVGQLASSVNRSAISRPVIIGLPIFRHISCTKFHTEGNILRYQAIFHLEYEVVFVQHVLCNTITAEARSQTQYINANSQRISRRIMIMRYELEQTSSEVTWTSTNENMKKRPNK</sequence>
<evidence type="ECO:0000313" key="2">
    <source>
        <dbReference type="Proteomes" id="UP000008909"/>
    </source>
</evidence>
<dbReference type="EMBL" id="DF142922">
    <property type="protein sequence ID" value="GAA48989.1"/>
    <property type="molecule type" value="Genomic_DNA"/>
</dbReference>
<accession>G7Y7Q4</accession>
<organism evidence="1 2">
    <name type="scientific">Clonorchis sinensis</name>
    <name type="common">Chinese liver fluke</name>
    <dbReference type="NCBI Taxonomy" id="79923"/>
    <lineage>
        <taxon>Eukaryota</taxon>
        <taxon>Metazoa</taxon>
        <taxon>Spiralia</taxon>
        <taxon>Lophotrochozoa</taxon>
        <taxon>Platyhelminthes</taxon>
        <taxon>Trematoda</taxon>
        <taxon>Digenea</taxon>
        <taxon>Opisthorchiida</taxon>
        <taxon>Opisthorchiata</taxon>
        <taxon>Opisthorchiidae</taxon>
        <taxon>Clonorchis</taxon>
    </lineage>
</organism>
<name>G7Y7Q4_CLOSI</name>
<keyword evidence="2" id="KW-1185">Reference proteome</keyword>